<keyword evidence="3" id="KW-0732">Signal</keyword>
<keyword evidence="2" id="KW-1133">Transmembrane helix</keyword>
<evidence type="ECO:0000313" key="5">
    <source>
        <dbReference type="Proteomes" id="UP000694424"/>
    </source>
</evidence>
<organism evidence="4 5">
    <name type="scientific">Apteryx owenii</name>
    <name type="common">Little spotted kiwi</name>
    <dbReference type="NCBI Taxonomy" id="8824"/>
    <lineage>
        <taxon>Eukaryota</taxon>
        <taxon>Metazoa</taxon>
        <taxon>Chordata</taxon>
        <taxon>Craniata</taxon>
        <taxon>Vertebrata</taxon>
        <taxon>Euteleostomi</taxon>
        <taxon>Archelosauria</taxon>
        <taxon>Archosauria</taxon>
        <taxon>Dinosauria</taxon>
        <taxon>Saurischia</taxon>
        <taxon>Theropoda</taxon>
        <taxon>Coelurosauria</taxon>
        <taxon>Aves</taxon>
        <taxon>Palaeognathae</taxon>
        <taxon>Apterygiformes</taxon>
        <taxon>Apterygidae</taxon>
        <taxon>Apteryx</taxon>
    </lineage>
</organism>
<feature type="region of interest" description="Disordered" evidence="1">
    <location>
        <begin position="106"/>
        <end position="133"/>
    </location>
</feature>
<evidence type="ECO:0000256" key="3">
    <source>
        <dbReference type="SAM" id="SignalP"/>
    </source>
</evidence>
<evidence type="ECO:0000256" key="2">
    <source>
        <dbReference type="SAM" id="Phobius"/>
    </source>
</evidence>
<feature type="chain" id="PRO_5034273526" evidence="3">
    <location>
        <begin position="38"/>
        <end position="133"/>
    </location>
</feature>
<proteinExistence type="predicted"/>
<dbReference type="Ensembl" id="ENSAOWT00000017719.1">
    <property type="protein sequence ID" value="ENSAOWP00000015611.1"/>
    <property type="gene ID" value="ENSAOWG00000010621.1"/>
</dbReference>
<reference evidence="4" key="1">
    <citation type="submission" date="2025-08" db="UniProtKB">
        <authorList>
            <consortium name="Ensembl"/>
        </authorList>
    </citation>
    <scope>IDENTIFICATION</scope>
</reference>
<accession>A0A8B9Q2X3</accession>
<name>A0A8B9Q2X3_APTOW</name>
<dbReference type="AlphaFoldDB" id="A0A8B9Q2X3"/>
<keyword evidence="2" id="KW-0812">Transmembrane</keyword>
<feature type="transmembrane region" description="Helical" evidence="2">
    <location>
        <begin position="55"/>
        <end position="79"/>
    </location>
</feature>
<keyword evidence="2" id="KW-0472">Membrane</keyword>
<protein>
    <submittedName>
        <fullName evidence="4">Uncharacterized protein</fullName>
    </submittedName>
</protein>
<dbReference type="Proteomes" id="UP000694424">
    <property type="component" value="Unplaced"/>
</dbReference>
<evidence type="ECO:0000256" key="1">
    <source>
        <dbReference type="SAM" id="MobiDB-lite"/>
    </source>
</evidence>
<feature type="signal peptide" evidence="3">
    <location>
        <begin position="1"/>
        <end position="37"/>
    </location>
</feature>
<keyword evidence="5" id="KW-1185">Reference proteome</keyword>
<sequence length="133" mass="14887">ATPCCGGRREKHPHPSAGFLHLHFILYFGTILQPAQLRPPDGPSNLNDPINLCKYANLMALLVRKAFTSCLFIPMLFSLSMVRFLQFERYGPITGVTSPCRKRKNALHGVPWPSPRSQKGDVTKISPHLGWAH</sequence>
<evidence type="ECO:0000313" key="4">
    <source>
        <dbReference type="Ensembl" id="ENSAOWP00000015611.1"/>
    </source>
</evidence>
<reference evidence="4" key="2">
    <citation type="submission" date="2025-09" db="UniProtKB">
        <authorList>
            <consortium name="Ensembl"/>
        </authorList>
    </citation>
    <scope>IDENTIFICATION</scope>
</reference>